<evidence type="ECO:0008006" key="3">
    <source>
        <dbReference type="Google" id="ProtNLM"/>
    </source>
</evidence>
<gene>
    <name evidence="1" type="ORF">GA0116948_10162</name>
</gene>
<proteinExistence type="predicted"/>
<accession>A0A1C3YR99</accession>
<reference evidence="1 2" key="1">
    <citation type="submission" date="2016-08" db="EMBL/GenBank/DDBJ databases">
        <authorList>
            <person name="Seilhamer J.J."/>
        </authorList>
    </citation>
    <scope>NUCLEOTIDE SEQUENCE [LARGE SCALE GENOMIC DNA]</scope>
    <source>
        <strain evidence="1 2">A37T2</strain>
    </source>
</reference>
<dbReference type="Proteomes" id="UP000242818">
    <property type="component" value="Unassembled WGS sequence"/>
</dbReference>
<evidence type="ECO:0000313" key="2">
    <source>
        <dbReference type="Proteomes" id="UP000242818"/>
    </source>
</evidence>
<dbReference type="EMBL" id="FMAR01000001">
    <property type="protein sequence ID" value="SCB72609.1"/>
    <property type="molecule type" value="Genomic_DNA"/>
</dbReference>
<dbReference type="InterPro" id="IPR008969">
    <property type="entry name" value="CarboxyPept-like_regulatory"/>
</dbReference>
<dbReference type="SUPFAM" id="SSF49464">
    <property type="entry name" value="Carboxypeptidase regulatory domain-like"/>
    <property type="match status" value="1"/>
</dbReference>
<dbReference type="SUPFAM" id="SSF56935">
    <property type="entry name" value="Porins"/>
    <property type="match status" value="1"/>
</dbReference>
<sequence length="917" mass="103335">MLAQSTDSTRTGEVKGTVRDSLRNYSLQLATIAVYTVNDTALLSYQLTNGFGAFYFEQLPLNVPLKVIVTYVGYQQFIKYFKIPTENHRVDLQLLYLKNTPVNLKDVVVTAVPPVQMNGDTLEFNADAFKLDPNAVAEDLLRKLPGITIWGDGVITIGGKKVNNVLVNGKPFLGGDTKVATQNIPKNVIDKIQVYQQRTDIGSPMDSITQLNIKLKKGKDFGYLGTLSAGYGTGGHYDAAANFNWFNSRTQFGIMGVSNNVNKIAPSSNTLLRNSTYKGVSDGGLEYQSDLSLEGITTSHAGGLFFQHDFIPDPGASKNNRITADFTSIYKKNNTSRSTETLVTLGRDSIQRQQLRSNQFLHSNTQQFNGKYEKKDYQTSYFINPAISAQQDHRQYREESDVYGFNKELQSSNNITTDNNQKARSATIAAGFTKSPLKYGLLPGDIRVNNTFSINDSVEENANKTIFTSYADSALNAHYDRNYHEKRNSLHNDLFVSWGDFSKWLFDAHGFMNKFSVKLQNRLILNTEDVNNMVTDSGGHFINQYLTVKSNAAIINEMPGINLGKSFDWILSDRYSKNLSFGFLAQAQFYTLKNSSNHAFQELDRQYKKLIPTIGINYTNAQWGKYLDQISLNMNFTSDYPGINQLVPLTDSSNQYILRVGNTKLQPTDKKELAFNWNHSSFNRRNVLNYSFSTKAGIIKNSFADSSFTDQLGRSTYYTVNADGYKYLNLEGAISKAFDINKNEITLSFDPKLNLSHTPSYINGRKNWSDNLNATSSLHATYTHNELQIVIAEEFSYYQSSQSWSANNLFRNYLNVVKLGATLNLFESLNISSNIDYNYTTATSSNATHFFVWNATAAYRFLKQKNVEVKLTAMDMLHQNMGIINYGSSNLLTHGSESALKQYFLFTLSYYPRKFGK</sequence>
<evidence type="ECO:0000313" key="1">
    <source>
        <dbReference type="EMBL" id="SCB72609.1"/>
    </source>
</evidence>
<protein>
    <recommendedName>
        <fullName evidence="3">Outer membrane protein beta-barrel domain-containing protein</fullName>
    </recommendedName>
</protein>
<organism evidence="1 2">
    <name type="scientific">Chitinophaga costaii</name>
    <dbReference type="NCBI Taxonomy" id="1335309"/>
    <lineage>
        <taxon>Bacteria</taxon>
        <taxon>Pseudomonadati</taxon>
        <taxon>Bacteroidota</taxon>
        <taxon>Chitinophagia</taxon>
        <taxon>Chitinophagales</taxon>
        <taxon>Chitinophagaceae</taxon>
        <taxon>Chitinophaga</taxon>
    </lineage>
</organism>
<dbReference type="STRING" id="1335309.GA0116948_10162"/>
<keyword evidence="2" id="KW-1185">Reference proteome</keyword>
<name>A0A1C3YR99_9BACT</name>
<dbReference type="AlphaFoldDB" id="A0A1C3YR99"/>